<organism evidence="4 5">
    <name type="scientific">Roseovarius pacificus</name>
    <dbReference type="NCBI Taxonomy" id="337701"/>
    <lineage>
        <taxon>Bacteria</taxon>
        <taxon>Pseudomonadati</taxon>
        <taxon>Pseudomonadota</taxon>
        <taxon>Alphaproteobacteria</taxon>
        <taxon>Rhodobacterales</taxon>
        <taxon>Roseobacteraceae</taxon>
        <taxon>Roseovarius</taxon>
    </lineage>
</organism>
<dbReference type="SUPFAM" id="SSF51735">
    <property type="entry name" value="NAD(P)-binding Rossmann-fold domains"/>
    <property type="match status" value="1"/>
</dbReference>
<dbReference type="Pfam" id="PF01370">
    <property type="entry name" value="Epimerase"/>
    <property type="match status" value="1"/>
</dbReference>
<sequence>MRSNTFDKVLVTGANGLVGGAICALLAGKGVPFVAMDRNAASGVTAFDITDYAALEDFALQRGVTSVIHCAALSGPMVKADRPADVCVINIGGTVNLLELMRKNGLRRLVFCSSVSAIGPTDTASDGYIIPAPTSVYGATKAACEHILDAYRLEHSVDSVSLRFSAVYGPRRQTDCPIRTMLIDAHAGRETVFGEVGDFPTQFIHVDDAALALLAALRANDLPCRRYMATGGEFMKLSDVARIVQDTVPGARVRISPGMQSPYEAQEEFDVTPIARDLGFRPSISLRHGIVDTYLQMKASAAI</sequence>
<dbReference type="InterPro" id="IPR001509">
    <property type="entry name" value="Epimerase_deHydtase"/>
</dbReference>
<name>A0A1M7KK19_9RHOB</name>
<dbReference type="STRING" id="337701.SAMN05444398_1303"/>
<evidence type="ECO:0000259" key="3">
    <source>
        <dbReference type="Pfam" id="PF01370"/>
    </source>
</evidence>
<proteinExistence type="inferred from homology"/>
<evidence type="ECO:0000256" key="2">
    <source>
        <dbReference type="ARBA" id="ARBA00007637"/>
    </source>
</evidence>
<evidence type="ECO:0000313" key="5">
    <source>
        <dbReference type="Proteomes" id="UP000183974"/>
    </source>
</evidence>
<dbReference type="EMBL" id="FRBR01000030">
    <property type="protein sequence ID" value="SHM65678.1"/>
    <property type="molecule type" value="Genomic_DNA"/>
</dbReference>
<keyword evidence="5" id="KW-1185">Reference proteome</keyword>
<dbReference type="PANTHER" id="PTHR43000">
    <property type="entry name" value="DTDP-D-GLUCOSE 4,6-DEHYDRATASE-RELATED"/>
    <property type="match status" value="1"/>
</dbReference>
<comment type="similarity">
    <text evidence="2">Belongs to the NAD(P)-dependent epimerase/dehydratase family.</text>
</comment>
<dbReference type="OrthoDB" id="367683at2"/>
<protein>
    <submittedName>
        <fullName evidence="4">UDP-glucose 4-epimerase</fullName>
    </submittedName>
</protein>
<dbReference type="CDD" id="cd08946">
    <property type="entry name" value="SDR_e"/>
    <property type="match status" value="1"/>
</dbReference>
<dbReference type="Gene3D" id="3.40.50.720">
    <property type="entry name" value="NAD(P)-binding Rossmann-like Domain"/>
    <property type="match status" value="1"/>
</dbReference>
<dbReference type="InterPro" id="IPR036291">
    <property type="entry name" value="NAD(P)-bd_dom_sf"/>
</dbReference>
<evidence type="ECO:0000256" key="1">
    <source>
        <dbReference type="ARBA" id="ARBA00005125"/>
    </source>
</evidence>
<gene>
    <name evidence="4" type="ORF">SAMN05444398_1303</name>
</gene>
<dbReference type="RefSeq" id="WP_073038097.1">
    <property type="nucleotide sequence ID" value="NZ_BMLR01000029.1"/>
</dbReference>
<evidence type="ECO:0000313" key="4">
    <source>
        <dbReference type="EMBL" id="SHM65678.1"/>
    </source>
</evidence>
<dbReference type="Proteomes" id="UP000183974">
    <property type="component" value="Unassembled WGS sequence"/>
</dbReference>
<feature type="domain" description="NAD-dependent epimerase/dehydratase" evidence="3">
    <location>
        <begin position="9"/>
        <end position="220"/>
    </location>
</feature>
<comment type="pathway">
    <text evidence="1">Bacterial outer membrane biogenesis; LPS O-antigen biosynthesis.</text>
</comment>
<dbReference type="AlphaFoldDB" id="A0A1M7KK19"/>
<reference evidence="4 5" key="1">
    <citation type="submission" date="2016-11" db="EMBL/GenBank/DDBJ databases">
        <authorList>
            <person name="Jaros S."/>
            <person name="Januszkiewicz K."/>
            <person name="Wedrychowicz H."/>
        </authorList>
    </citation>
    <scope>NUCLEOTIDE SEQUENCE [LARGE SCALE GENOMIC DNA]</scope>
    <source>
        <strain evidence="4 5">DSM 29589</strain>
    </source>
</reference>
<accession>A0A1M7KK19</accession>